<dbReference type="OrthoDB" id="4227485at2759"/>
<evidence type="ECO:0000313" key="4">
    <source>
        <dbReference type="Proteomes" id="UP000510686"/>
    </source>
</evidence>
<protein>
    <submittedName>
        <fullName evidence="3">Uncharacterized protein</fullName>
    </submittedName>
</protein>
<dbReference type="EMBL" id="CP058933">
    <property type="protein sequence ID" value="QLI67482.1"/>
    <property type="molecule type" value="Genomic_DNA"/>
</dbReference>
<name>A0A7D5YS85_9HYPO</name>
<dbReference type="Pfam" id="PF12520">
    <property type="entry name" value="DUF3723"/>
    <property type="match status" value="1"/>
</dbReference>
<feature type="region of interest" description="Disordered" evidence="2">
    <location>
        <begin position="718"/>
        <end position="738"/>
    </location>
</feature>
<dbReference type="Proteomes" id="UP000510686">
    <property type="component" value="Chromosome 2"/>
</dbReference>
<reference evidence="3 4" key="1">
    <citation type="submission" date="2020-07" db="EMBL/GenBank/DDBJ databases">
        <title>Telomere length de novo assembly of all 7 chromosomes of the fungus, Metarhizium brunneum, using a novel assembly pipeline.</title>
        <authorList>
            <person name="Saud z."/>
            <person name="Kortsinoglou A."/>
            <person name="Kouvelis V.N."/>
            <person name="Butt T.M."/>
        </authorList>
    </citation>
    <scope>NUCLEOTIDE SEQUENCE [LARGE SCALE GENOMIC DNA]</scope>
    <source>
        <strain evidence="3 4">4556</strain>
    </source>
</reference>
<dbReference type="InterPro" id="IPR022198">
    <property type="entry name" value="DUF3723"/>
</dbReference>
<organism evidence="3 4">
    <name type="scientific">Metarhizium brunneum</name>
    <dbReference type="NCBI Taxonomy" id="500148"/>
    <lineage>
        <taxon>Eukaryota</taxon>
        <taxon>Fungi</taxon>
        <taxon>Dikarya</taxon>
        <taxon>Ascomycota</taxon>
        <taxon>Pezizomycotina</taxon>
        <taxon>Sordariomycetes</taxon>
        <taxon>Hypocreomycetidae</taxon>
        <taxon>Hypocreales</taxon>
        <taxon>Clavicipitaceae</taxon>
        <taxon>Metarhizium</taxon>
    </lineage>
</organism>
<accession>A0A7D5YS85</accession>
<sequence>MVVENFTTVNRRIEEERRAKYCGTASISIASLQYRDPADDGATGSKNNHVDAIKRMFRQERGCRKEDSRHHVKALIPQQVLEAAVARASIPSSSLMRDALPYPELEFPTGVKIECLEGHDRLAAADKVLQGSKKRWTVDLYLDDLSDDLRLLLTDGYDYQKAPDDGEYYVTIRQFQGHGGEKNPFFENLWLGRLATNANKKRLFNQLSKHKEYGPAFDTLLAIPGLFGSFRLGTIHQLIGMKCDEPNLAYLNHIYRWWRDVCDGDQEAMKQITRGTITALEGKAPGACSADHRILSPQVRSGEIFENFSPPQREAIWSRVCSSSRQCLIPSLFTFFEDRKLLNDAAGCIKKILHVGPDDTVTGVLNQRFTNANQREDQCIIQLSETTFTSVAGDINTRLDLGIRQLWLAAFRNYKELPADTQKKDLLAVSRTKANETVLHELASLAARLGFVSDQLEEILETSSDRKVAEQALFAARQPGRYMFRDPEACIQQIVDAFAAAVPASESKALLETEDEVREHERPPQRCGRPNDTDYRYDKTRLFLPQMHADVYSEMREMTSTFVRRSVYCAYFGAPPPLGSPVTSDDASRNDDVAMIPCMPISEQPELLGNSSRPTTVTEEDVILAITRHELHLEQARHSDISRRVRDKESKLEELTQDEASLQERLDEINRQILDRNVQLDGLRQDVILEEKKLTRLKTMVHLEQSKLDHGQREVAEVISEEHGEPAPESPAGAADGSRQVLSAGLGQGAETQIVLRRTDRNTRFNFQELVAHDPNKEHQEALAIVAEEAGADGAERKRTIRIDFVDVESGDSFVISDPLIVDPANPDDLERIGDKRDLKSLCEASKALYVLAAAHLYGTHEVLLRAPDEHYLDEVEVEGLLRAAERSSDLLARVTNLRISAPFSERLRLRCVHDDVDDEEVHMTMDHDDNGQDRSSLQLLGSRILPILQKLQDGRLQKSSWDMGVCVPQQLLGQGGYVLTHQNRIQHLRLVTDANCALNSQSPALALQGLKSLKYISWTGLRTYSDFIALGLALRQNAHHLEALQLDFIDWELVKEHWDEMDDDIADFFRFILRVRPQSTKLRFPAMENLSLSGLDLTSHSCGVAYAVNTASLRSITIRRCPGWELFLQRLIEPNYALNITSLEIYQPVGLMAVAENEEEVLRNFLESISGLESLYLSLPSPTDTKALWRTAVRHKATLRRFIYHARSVNLDDESELFEEEMDLNDMALLSDSFLAHLRSVDEDSDEEMKFEGDAWFTEQSPNPLGELYLECIGLACDPRRLKEVIEPLSHKGSLQVLHIRQSGPDIRKYGSLVFSQI</sequence>
<evidence type="ECO:0000256" key="2">
    <source>
        <dbReference type="SAM" id="MobiDB-lite"/>
    </source>
</evidence>
<evidence type="ECO:0000256" key="1">
    <source>
        <dbReference type="SAM" id="Coils"/>
    </source>
</evidence>
<feature type="compositionally biased region" description="Basic and acidic residues" evidence="2">
    <location>
        <begin position="517"/>
        <end position="532"/>
    </location>
</feature>
<proteinExistence type="predicted"/>
<dbReference type="GeneID" id="26247740"/>
<feature type="coiled-coil region" evidence="1">
    <location>
        <begin position="638"/>
        <end position="672"/>
    </location>
</feature>
<keyword evidence="4" id="KW-1185">Reference proteome</keyword>
<evidence type="ECO:0000313" key="3">
    <source>
        <dbReference type="EMBL" id="QLI67482.1"/>
    </source>
</evidence>
<keyword evidence="1" id="KW-0175">Coiled coil</keyword>
<feature type="region of interest" description="Disordered" evidence="2">
    <location>
        <begin position="512"/>
        <end position="532"/>
    </location>
</feature>
<dbReference type="KEGG" id="mbrn:26247740"/>
<dbReference type="RefSeq" id="XP_065986388.1">
    <property type="nucleotide sequence ID" value="XM_066130062.1"/>
</dbReference>
<gene>
    <name evidence="3" type="ORF">G6M90_00g030490</name>
</gene>